<evidence type="ECO:0000256" key="4">
    <source>
        <dbReference type="ARBA" id="ARBA00022490"/>
    </source>
</evidence>
<reference evidence="13 14" key="1">
    <citation type="submission" date="2016-04" db="EMBL/GenBank/DDBJ databases">
        <title>The genome of Intoshia linei affirms orthonectids as highly simplified spiralians.</title>
        <authorList>
            <person name="Mikhailov K.V."/>
            <person name="Slusarev G.S."/>
            <person name="Nikitin M.A."/>
            <person name="Logacheva M.D."/>
            <person name="Penin A."/>
            <person name="Aleoshin V."/>
            <person name="Panchin Y.V."/>
        </authorList>
    </citation>
    <scope>NUCLEOTIDE SEQUENCE [LARGE SCALE GENOMIC DNA]</scope>
    <source>
        <strain evidence="13">Intl2013</strain>
        <tissue evidence="13">Whole animal</tissue>
    </source>
</reference>
<keyword evidence="14" id="KW-1185">Reference proteome</keyword>
<evidence type="ECO:0000256" key="3">
    <source>
        <dbReference type="ARBA" id="ARBA00011248"/>
    </source>
</evidence>
<comment type="caution">
    <text evidence="13">The sequence shown here is derived from an EMBL/GenBank/DDBJ whole genome shotgun (WGS) entry which is preliminary data.</text>
</comment>
<keyword evidence="4" id="KW-0963">Cytoplasm</keyword>
<evidence type="ECO:0000256" key="9">
    <source>
        <dbReference type="ARBA" id="ARBA00023273"/>
    </source>
</evidence>
<gene>
    <name evidence="13" type="ORF">A3Q56_02188</name>
</gene>
<dbReference type="Proteomes" id="UP000078046">
    <property type="component" value="Unassembled WGS sequence"/>
</dbReference>
<dbReference type="InterPro" id="IPR033585">
    <property type="entry name" value="DRC12-like"/>
</dbReference>
<dbReference type="PANTHER" id="PTHR28656">
    <property type="entry name" value="COILED-COIL DOMAIN-CONTAINING PROTEIN 153"/>
    <property type="match status" value="1"/>
</dbReference>
<name>A0A177B918_9BILA</name>
<dbReference type="OrthoDB" id="10264405at2759"/>
<keyword evidence="8" id="KW-0206">Cytoskeleton</keyword>
<comment type="subunit">
    <text evidence="3">Component of the nexin-dynein regulatory complex (N-DRC).</text>
</comment>
<evidence type="ECO:0000256" key="10">
    <source>
        <dbReference type="ARBA" id="ARBA00044754"/>
    </source>
</evidence>
<evidence type="ECO:0000256" key="6">
    <source>
        <dbReference type="ARBA" id="ARBA00023054"/>
    </source>
</evidence>
<sequence>MNKKKAGGKKKKKDPEGIEVLHRQTVDELNLLKTKYDYKNLQVKSAEIARSKSAFCLKRINKKLEIREDDFKHILTDMTRQYKTMKMDLQRKNDQLAKNLSTVEKELEEKKNEIKNLKMQHQNITLQKDENIQKLKIEINQVDMGFGSIIRECLDTLICRVKEKDEDWSKIGDKITNENKETLSKFGIDLNFTH</sequence>
<feature type="coiled-coil region" evidence="12">
    <location>
        <begin position="75"/>
        <end position="127"/>
    </location>
</feature>
<evidence type="ECO:0000256" key="5">
    <source>
        <dbReference type="ARBA" id="ARBA00022846"/>
    </source>
</evidence>
<evidence type="ECO:0000256" key="12">
    <source>
        <dbReference type="SAM" id="Coils"/>
    </source>
</evidence>
<keyword evidence="9" id="KW-0966">Cell projection</keyword>
<evidence type="ECO:0000313" key="14">
    <source>
        <dbReference type="Proteomes" id="UP000078046"/>
    </source>
</evidence>
<keyword evidence="5" id="KW-0282">Flagellum</keyword>
<dbReference type="PANTHER" id="PTHR28656:SF1">
    <property type="entry name" value="COILED-COIL DOMAIN-CONTAINING PROTEIN 153"/>
    <property type="match status" value="1"/>
</dbReference>
<evidence type="ECO:0000256" key="1">
    <source>
        <dbReference type="ARBA" id="ARBA00003029"/>
    </source>
</evidence>
<organism evidence="13 14">
    <name type="scientific">Intoshia linei</name>
    <dbReference type="NCBI Taxonomy" id="1819745"/>
    <lineage>
        <taxon>Eukaryota</taxon>
        <taxon>Metazoa</taxon>
        <taxon>Spiralia</taxon>
        <taxon>Lophotrochozoa</taxon>
        <taxon>Mesozoa</taxon>
        <taxon>Orthonectida</taxon>
        <taxon>Rhopaluridae</taxon>
        <taxon>Intoshia</taxon>
    </lineage>
</organism>
<proteinExistence type="inferred from homology"/>
<evidence type="ECO:0000256" key="8">
    <source>
        <dbReference type="ARBA" id="ARBA00023212"/>
    </source>
</evidence>
<protein>
    <recommendedName>
        <fullName evidence="11">Dynein regulatory complex protein 12</fullName>
    </recommendedName>
</protein>
<accession>A0A177B918</accession>
<comment type="similarity">
    <text evidence="10">Belongs to the DRC12 family.</text>
</comment>
<evidence type="ECO:0000256" key="7">
    <source>
        <dbReference type="ARBA" id="ARBA00023069"/>
    </source>
</evidence>
<comment type="function">
    <text evidence="1">Component of the nexin-dynein regulatory complex (N-DRC), a key regulator of ciliary/flagellar motility which maintains the alignment and integrity of the distal axoneme and regulates microtubule sliding in motile axonemes.</text>
</comment>
<dbReference type="AlphaFoldDB" id="A0A177B918"/>
<evidence type="ECO:0000256" key="11">
    <source>
        <dbReference type="ARBA" id="ARBA00044800"/>
    </source>
</evidence>
<keyword evidence="7" id="KW-0969">Cilium</keyword>
<comment type="subcellular location">
    <subcellularLocation>
        <location evidence="2">Cytoplasm</location>
        <location evidence="2">Cytoskeleton</location>
        <location evidence="2">Flagellum axoneme</location>
    </subcellularLocation>
</comment>
<dbReference type="EMBL" id="LWCA01000193">
    <property type="protein sequence ID" value="OAF70051.1"/>
    <property type="molecule type" value="Genomic_DNA"/>
</dbReference>
<evidence type="ECO:0000313" key="13">
    <source>
        <dbReference type="EMBL" id="OAF70051.1"/>
    </source>
</evidence>
<keyword evidence="6 12" id="KW-0175">Coiled coil</keyword>
<evidence type="ECO:0000256" key="2">
    <source>
        <dbReference type="ARBA" id="ARBA00004611"/>
    </source>
</evidence>